<evidence type="ECO:0008006" key="3">
    <source>
        <dbReference type="Google" id="ProtNLM"/>
    </source>
</evidence>
<accession>A0ABS9SSK2</accession>
<reference evidence="1" key="1">
    <citation type="submission" date="2022-03" db="EMBL/GenBank/DDBJ databases">
        <authorList>
            <person name="Santos J.D.N."/>
            <person name="Kallscheuer N."/>
            <person name="Jogler C."/>
            <person name="Lage O.M."/>
        </authorList>
    </citation>
    <scope>NUCLEOTIDE SEQUENCE</scope>
    <source>
        <strain evidence="1">M600PL45_2</strain>
    </source>
</reference>
<protein>
    <recommendedName>
        <fullName evidence="3">DUF1579 domain-containing protein</fullName>
    </recommendedName>
</protein>
<dbReference type="Gene3D" id="2.60.120.200">
    <property type="match status" value="1"/>
</dbReference>
<dbReference type="EMBL" id="JAKWJU010000002">
    <property type="protein sequence ID" value="MCH6159257.1"/>
    <property type="molecule type" value="Genomic_DNA"/>
</dbReference>
<evidence type="ECO:0000313" key="1">
    <source>
        <dbReference type="EMBL" id="MCH6159257.1"/>
    </source>
</evidence>
<dbReference type="RefSeq" id="WP_241057227.1">
    <property type="nucleotide sequence ID" value="NZ_JAKWJU010000002.1"/>
</dbReference>
<dbReference type="Proteomes" id="UP001166784">
    <property type="component" value="Unassembled WGS sequence"/>
</dbReference>
<gene>
    <name evidence="1" type="ORF">MMA15_02125</name>
</gene>
<keyword evidence="2" id="KW-1185">Reference proteome</keyword>
<proteinExistence type="predicted"/>
<reference evidence="1" key="2">
    <citation type="journal article" date="2023" name="Int. J. Syst. Evol. Microbiol.">
        <title>Streptomyces marispadix sp. nov., isolated from marine beach sediment of the Northern Coast of Portugal.</title>
        <authorList>
            <person name="dos Santos J.D.N."/>
            <person name="Vitorino I.R."/>
            <person name="Kallscheuer N."/>
            <person name="Srivastava A."/>
            <person name="Krautwurst S."/>
            <person name="Marz M."/>
            <person name="Jogler C."/>
            <person name="Lobo Da Cunha A."/>
            <person name="Catita J."/>
            <person name="Goncalves H."/>
            <person name="Gonzalez I."/>
            <person name="Reyes F."/>
            <person name="Lage O.M."/>
        </authorList>
    </citation>
    <scope>NUCLEOTIDE SEQUENCE</scope>
    <source>
        <strain evidence="1">M600PL45_2</strain>
    </source>
</reference>
<sequence length="166" mass="18439">MSDVKREAARGALRRPVPHPALRRLEPLVGEWDMWAMDGQAGPVRGWFDWAEGGAFLVQRTDVTATTRVPAAWEGHLPFPTVTMTGYDDSTGEFTTLYADGRGVARVYGTAVGDGAWRMWRSAEGFHQRFSATVDALGGTITGAWEQSADGKDWERDFSVEYVRVR</sequence>
<evidence type="ECO:0000313" key="2">
    <source>
        <dbReference type="Proteomes" id="UP001166784"/>
    </source>
</evidence>
<name>A0ABS9SSK2_9ACTN</name>
<comment type="caution">
    <text evidence="1">The sequence shown here is derived from an EMBL/GenBank/DDBJ whole genome shotgun (WGS) entry which is preliminary data.</text>
</comment>
<organism evidence="1 2">
    <name type="scientific">Streptomyces marispadix</name>
    <dbReference type="NCBI Taxonomy" id="2922868"/>
    <lineage>
        <taxon>Bacteria</taxon>
        <taxon>Bacillati</taxon>
        <taxon>Actinomycetota</taxon>
        <taxon>Actinomycetes</taxon>
        <taxon>Kitasatosporales</taxon>
        <taxon>Streptomycetaceae</taxon>
        <taxon>Streptomyces</taxon>
    </lineage>
</organism>